<proteinExistence type="predicted"/>
<name>A0A1I0F1V7_9PSED</name>
<gene>
    <name evidence="1" type="ORF">SAMN05216197_11592</name>
</gene>
<evidence type="ECO:0000313" key="2">
    <source>
        <dbReference type="Proteomes" id="UP000182332"/>
    </source>
</evidence>
<dbReference type="Proteomes" id="UP000182332">
    <property type="component" value="Unassembled WGS sequence"/>
</dbReference>
<sequence>MNAGHELRVARGFSASSEARQMMADWLRTTRIPIVRMQEVQALKQRGDFRKMLSKRYPSGLINDAEIEALLVVLHS</sequence>
<protein>
    <submittedName>
        <fullName evidence="1">Uncharacterized protein</fullName>
    </submittedName>
</protein>
<accession>A0A1I0F1V7</accession>
<reference evidence="1 2" key="1">
    <citation type="submission" date="2016-10" db="EMBL/GenBank/DDBJ databases">
        <authorList>
            <person name="de Groot N.N."/>
        </authorList>
    </citation>
    <scope>NUCLEOTIDE SEQUENCE [LARGE SCALE GENOMIC DNA]</scope>
    <source>
        <strain evidence="1 2">DSM 11363</strain>
    </source>
</reference>
<dbReference type="AlphaFoldDB" id="A0A1I0F1V7"/>
<dbReference type="EMBL" id="FOHW01000015">
    <property type="protein sequence ID" value="SET51778.1"/>
    <property type="molecule type" value="Genomic_DNA"/>
</dbReference>
<evidence type="ECO:0000313" key="1">
    <source>
        <dbReference type="EMBL" id="SET51778.1"/>
    </source>
</evidence>
<organism evidence="1 2">
    <name type="scientific">Pseudomonas graminis</name>
    <dbReference type="NCBI Taxonomy" id="158627"/>
    <lineage>
        <taxon>Bacteria</taxon>
        <taxon>Pseudomonadati</taxon>
        <taxon>Pseudomonadota</taxon>
        <taxon>Gammaproteobacteria</taxon>
        <taxon>Pseudomonadales</taxon>
        <taxon>Pseudomonadaceae</taxon>
        <taxon>Pseudomonas</taxon>
    </lineage>
</organism>
<dbReference type="OrthoDB" id="7025092at2"/>